<dbReference type="GO" id="GO:0006308">
    <property type="term" value="P:DNA catabolic process"/>
    <property type="evidence" value="ECO:0007669"/>
    <property type="project" value="UniProtKB-UniRule"/>
</dbReference>
<dbReference type="HAMAP" id="MF_00378">
    <property type="entry name" value="Exonuc_7_L"/>
    <property type="match status" value="1"/>
</dbReference>
<gene>
    <name evidence="5" type="primary">xseA</name>
    <name evidence="9" type="ORF">A4H34_04410</name>
</gene>
<comment type="caution">
    <text evidence="9">The sequence shown here is derived from an EMBL/GenBank/DDBJ whole genome shotgun (WGS) entry which is preliminary data.</text>
</comment>
<dbReference type="STRING" id="1823756.A4H34_04410"/>
<evidence type="ECO:0000256" key="1">
    <source>
        <dbReference type="ARBA" id="ARBA00022490"/>
    </source>
</evidence>
<evidence type="ECO:0000259" key="8">
    <source>
        <dbReference type="Pfam" id="PF13742"/>
    </source>
</evidence>
<dbReference type="OrthoDB" id="9802795at2"/>
<dbReference type="PANTHER" id="PTHR30008">
    <property type="entry name" value="EXODEOXYRIBONUCLEASE 7 LARGE SUBUNIT"/>
    <property type="match status" value="1"/>
</dbReference>
<evidence type="ECO:0000256" key="2">
    <source>
        <dbReference type="ARBA" id="ARBA00022722"/>
    </source>
</evidence>
<dbReference type="NCBIfam" id="TIGR00237">
    <property type="entry name" value="xseA"/>
    <property type="match status" value="1"/>
</dbReference>
<evidence type="ECO:0000313" key="10">
    <source>
        <dbReference type="Proteomes" id="UP000078368"/>
    </source>
</evidence>
<evidence type="ECO:0000256" key="4">
    <source>
        <dbReference type="ARBA" id="ARBA00022839"/>
    </source>
</evidence>
<dbReference type="PANTHER" id="PTHR30008:SF0">
    <property type="entry name" value="EXODEOXYRIBONUCLEASE 7 LARGE SUBUNIT"/>
    <property type="match status" value="1"/>
</dbReference>
<dbReference type="GO" id="GO:0009318">
    <property type="term" value="C:exodeoxyribonuclease VII complex"/>
    <property type="evidence" value="ECO:0007669"/>
    <property type="project" value="UniProtKB-UniRule"/>
</dbReference>
<feature type="domain" description="OB-fold nucleic acid binding" evidence="8">
    <location>
        <begin position="26"/>
        <end position="115"/>
    </location>
</feature>
<evidence type="ECO:0000256" key="5">
    <source>
        <dbReference type="HAMAP-Rule" id="MF_00378"/>
    </source>
</evidence>
<protein>
    <recommendedName>
        <fullName evidence="5">Exodeoxyribonuclease 7 large subunit</fullName>
        <ecNumber evidence="5">3.1.11.6</ecNumber>
    </recommendedName>
    <alternativeName>
        <fullName evidence="5">Exodeoxyribonuclease VII large subunit</fullName>
        <shortName evidence="5">Exonuclease VII large subunit</shortName>
    </alternativeName>
</protein>
<comment type="subunit">
    <text evidence="5">Heterooligomer composed of large and small subunits.</text>
</comment>
<dbReference type="RefSeq" id="WP_064231213.1">
    <property type="nucleotide sequence ID" value="NZ_LVZK01000001.1"/>
</dbReference>
<dbReference type="Proteomes" id="UP000078368">
    <property type="component" value="Unassembled WGS sequence"/>
</dbReference>
<dbReference type="InterPro" id="IPR025824">
    <property type="entry name" value="OB-fold_nuc-bd_dom"/>
</dbReference>
<dbReference type="GO" id="GO:0005737">
    <property type="term" value="C:cytoplasm"/>
    <property type="evidence" value="ECO:0007669"/>
    <property type="project" value="UniProtKB-SubCell"/>
</dbReference>
<evidence type="ECO:0000256" key="6">
    <source>
        <dbReference type="RuleBase" id="RU004355"/>
    </source>
</evidence>
<dbReference type="GO" id="GO:0008855">
    <property type="term" value="F:exodeoxyribonuclease VII activity"/>
    <property type="evidence" value="ECO:0007669"/>
    <property type="project" value="UniProtKB-UniRule"/>
</dbReference>
<dbReference type="InterPro" id="IPR020579">
    <property type="entry name" value="Exonuc_VII_lsu_C"/>
</dbReference>
<dbReference type="Pfam" id="PF13742">
    <property type="entry name" value="tRNA_anti_2"/>
    <property type="match status" value="1"/>
</dbReference>
<sequence>MAQKIPVPEELPQLAAQTTPDRPWPLRVLSMKIREYVAAMSRLWVEGEVITLQRRPGAKVQFFTLRDLEANVSITVKIMAYLLPATIEPGSRAVVCAKPDFYEVNGSLSLWADEVRPVGLGDILARIEQLKSRLAAEGLFSAERKTKVPFLPGKIGLICGRNTKAREDVLVNVLGRWPAARFDVREVRVQGEGAVEAMIEALESLEEAPGVDVVVFARGGGSVEDLLPFSDERLVRAVAKAKKPVVSAIGHEGDSPILDLVADLRASTPTDAAKRIVPDVAEELATIAEAARRGRSAVQAGLDRAQSELDSIRARPALAFPETIVDMREEDLLSLTRWMRTHVDRAIADAAGELAATVANLRALSPRATLDRGYSILLSEGSVVSNAAAARKGQEVEAILARGRLVLAVAAVAEQDGAVAEEGLAVNQDNLTAAAPQGGKHAQEERP</sequence>
<evidence type="ECO:0000313" key="9">
    <source>
        <dbReference type="EMBL" id="OAP86395.1"/>
    </source>
</evidence>
<reference evidence="9 10" key="1">
    <citation type="submission" date="2016-04" db="EMBL/GenBank/DDBJ databases">
        <title>Peptidophaga gingivicola gen. nov., sp. nov., isolated from human subgingival plaque.</title>
        <authorList>
            <person name="Beall C.J."/>
            <person name="Mokrzan E.M."/>
            <person name="Griffen A.L."/>
            <person name="Leys E.J."/>
        </authorList>
    </citation>
    <scope>NUCLEOTIDE SEQUENCE [LARGE SCALE GENOMIC DNA]</scope>
    <source>
        <strain evidence="9 10">BA112</strain>
    </source>
</reference>
<keyword evidence="2 5" id="KW-0540">Nuclease</keyword>
<keyword evidence="4 5" id="KW-0269">Exonuclease</keyword>
<evidence type="ECO:0000256" key="3">
    <source>
        <dbReference type="ARBA" id="ARBA00022801"/>
    </source>
</evidence>
<keyword evidence="1 5" id="KW-0963">Cytoplasm</keyword>
<comment type="similarity">
    <text evidence="5 6">Belongs to the XseA family.</text>
</comment>
<dbReference type="CDD" id="cd04489">
    <property type="entry name" value="ExoVII_LU_OBF"/>
    <property type="match status" value="1"/>
</dbReference>
<comment type="function">
    <text evidence="5">Bidirectionally degrades single-stranded DNA into large acid-insoluble oligonucleotides, which are then degraded further into small acid-soluble oligonucleotides.</text>
</comment>
<dbReference type="InterPro" id="IPR003753">
    <property type="entry name" value="Exonuc_VII_L"/>
</dbReference>
<evidence type="ECO:0000259" key="7">
    <source>
        <dbReference type="Pfam" id="PF02601"/>
    </source>
</evidence>
<feature type="domain" description="Exonuclease VII large subunit C-terminal" evidence="7">
    <location>
        <begin position="139"/>
        <end position="329"/>
    </location>
</feature>
<dbReference type="EC" id="3.1.11.6" evidence="5"/>
<keyword evidence="10" id="KW-1185">Reference proteome</keyword>
<comment type="subcellular location">
    <subcellularLocation>
        <location evidence="5 6">Cytoplasm</location>
    </subcellularLocation>
</comment>
<dbReference type="AlphaFoldDB" id="A0A179B4T0"/>
<name>A0A179B4T0_9ACTO</name>
<proteinExistence type="inferred from homology"/>
<keyword evidence="3 5" id="KW-0378">Hydrolase</keyword>
<dbReference type="Pfam" id="PF02601">
    <property type="entry name" value="Exonuc_VII_L"/>
    <property type="match status" value="1"/>
</dbReference>
<organism evidence="9 10">
    <name type="scientific">Peptidiphaga gingivicola</name>
    <dbReference type="NCBI Taxonomy" id="2741497"/>
    <lineage>
        <taxon>Bacteria</taxon>
        <taxon>Bacillati</taxon>
        <taxon>Actinomycetota</taxon>
        <taxon>Actinomycetes</taxon>
        <taxon>Actinomycetales</taxon>
        <taxon>Actinomycetaceae</taxon>
        <taxon>Peptidiphaga</taxon>
    </lineage>
</organism>
<dbReference type="GO" id="GO:0003676">
    <property type="term" value="F:nucleic acid binding"/>
    <property type="evidence" value="ECO:0007669"/>
    <property type="project" value="InterPro"/>
</dbReference>
<comment type="catalytic activity">
    <reaction evidence="5 6">
        <text>Exonucleolytic cleavage in either 5'- to 3'- or 3'- to 5'-direction to yield nucleoside 5'-phosphates.</text>
        <dbReference type="EC" id="3.1.11.6"/>
    </reaction>
</comment>
<accession>A0A179B4T0</accession>
<dbReference type="EMBL" id="LVZK01000001">
    <property type="protein sequence ID" value="OAP86395.1"/>
    <property type="molecule type" value="Genomic_DNA"/>
</dbReference>